<dbReference type="Proteomes" id="UP001208570">
    <property type="component" value="Unassembled WGS sequence"/>
</dbReference>
<accession>A0AAD9JEH2</accession>
<sequence>MLTVPNPNPLILACAVDQYPGSRIIPMISL</sequence>
<protein>
    <submittedName>
        <fullName evidence="1">Uncharacterized protein</fullName>
    </submittedName>
</protein>
<name>A0AAD9JEH2_9ANNE</name>
<evidence type="ECO:0000313" key="2">
    <source>
        <dbReference type="Proteomes" id="UP001208570"/>
    </source>
</evidence>
<evidence type="ECO:0000313" key="1">
    <source>
        <dbReference type="EMBL" id="KAK2150870.1"/>
    </source>
</evidence>
<organism evidence="1 2">
    <name type="scientific">Paralvinella palmiformis</name>
    <dbReference type="NCBI Taxonomy" id="53620"/>
    <lineage>
        <taxon>Eukaryota</taxon>
        <taxon>Metazoa</taxon>
        <taxon>Spiralia</taxon>
        <taxon>Lophotrochozoa</taxon>
        <taxon>Annelida</taxon>
        <taxon>Polychaeta</taxon>
        <taxon>Sedentaria</taxon>
        <taxon>Canalipalpata</taxon>
        <taxon>Terebellida</taxon>
        <taxon>Terebelliformia</taxon>
        <taxon>Alvinellidae</taxon>
        <taxon>Paralvinella</taxon>
    </lineage>
</organism>
<dbReference type="AlphaFoldDB" id="A0AAD9JEH2"/>
<proteinExistence type="predicted"/>
<keyword evidence="2" id="KW-1185">Reference proteome</keyword>
<gene>
    <name evidence="1" type="ORF">LSH36_384g00000</name>
</gene>
<reference evidence="1" key="1">
    <citation type="journal article" date="2023" name="Mol. Biol. Evol.">
        <title>Third-Generation Sequencing Reveals the Adaptive Role of the Epigenome in Three Deep-Sea Polychaetes.</title>
        <authorList>
            <person name="Perez M."/>
            <person name="Aroh O."/>
            <person name="Sun Y."/>
            <person name="Lan Y."/>
            <person name="Juniper S.K."/>
            <person name="Young C.R."/>
            <person name="Angers B."/>
            <person name="Qian P.Y."/>
        </authorList>
    </citation>
    <scope>NUCLEOTIDE SEQUENCE</scope>
    <source>
        <strain evidence="1">P08H-3</strain>
    </source>
</reference>
<comment type="caution">
    <text evidence="1">The sequence shown here is derived from an EMBL/GenBank/DDBJ whole genome shotgun (WGS) entry which is preliminary data.</text>
</comment>
<dbReference type="EMBL" id="JAODUP010000384">
    <property type="protein sequence ID" value="KAK2150870.1"/>
    <property type="molecule type" value="Genomic_DNA"/>
</dbReference>